<dbReference type="OrthoDB" id="9807112at2"/>
<feature type="short sequence motif" description="DGA/G" evidence="3">
    <location>
        <begin position="196"/>
        <end position="198"/>
    </location>
</feature>
<dbReference type="PROSITE" id="PS51635">
    <property type="entry name" value="PNPLA"/>
    <property type="match status" value="1"/>
</dbReference>
<accession>A0A8S9T531</accession>
<dbReference type="RefSeq" id="WP_050045345.1">
    <property type="nucleotide sequence ID" value="NZ_JHEG04000001.1"/>
</dbReference>
<keyword evidence="2 3" id="KW-0443">Lipid metabolism</keyword>
<dbReference type="GO" id="GO:0016042">
    <property type="term" value="P:lipid catabolic process"/>
    <property type="evidence" value="ECO:0007669"/>
    <property type="project" value="UniProtKB-UniRule"/>
</dbReference>
<dbReference type="InterPro" id="IPR016035">
    <property type="entry name" value="Acyl_Trfase/lysoPLipase"/>
</dbReference>
<dbReference type="CDD" id="cd07199">
    <property type="entry name" value="Pat17_PNPLA8_PNPLA9_like"/>
    <property type="match status" value="1"/>
</dbReference>
<keyword evidence="6" id="KW-1185">Reference proteome</keyword>
<organism evidence="5 6">
    <name type="scientific">Tolypothrix bouteillei VB521301</name>
    <dbReference type="NCBI Taxonomy" id="1479485"/>
    <lineage>
        <taxon>Bacteria</taxon>
        <taxon>Bacillati</taxon>
        <taxon>Cyanobacteriota</taxon>
        <taxon>Cyanophyceae</taxon>
        <taxon>Nostocales</taxon>
        <taxon>Tolypothrichaceae</taxon>
        <taxon>Tolypothrix</taxon>
    </lineage>
</organism>
<reference evidence="5" key="2">
    <citation type="submission" date="2019-11" db="EMBL/GenBank/DDBJ databases">
        <title>Improved Assembly of Tolypothrix boutellei genome.</title>
        <authorList>
            <person name="Sarangi A.N."/>
            <person name="Mukherjee M."/>
            <person name="Ghosh S."/>
            <person name="Singh D."/>
            <person name="Das A."/>
            <person name="Kant S."/>
            <person name="Prusty A."/>
            <person name="Tripathy S."/>
        </authorList>
    </citation>
    <scope>NUCLEOTIDE SEQUENCE</scope>
    <source>
        <strain evidence="5">VB521301</strain>
    </source>
</reference>
<dbReference type="SUPFAM" id="SSF52151">
    <property type="entry name" value="FabD/lysophospholipase-like"/>
    <property type="match status" value="1"/>
</dbReference>
<gene>
    <name evidence="5" type="ORF">DA73_0400020795</name>
</gene>
<comment type="similarity">
    <text evidence="1">Belongs to the patatin family.</text>
</comment>
<evidence type="ECO:0000256" key="2">
    <source>
        <dbReference type="ARBA" id="ARBA00023098"/>
    </source>
</evidence>
<evidence type="ECO:0000256" key="1">
    <source>
        <dbReference type="ARBA" id="ARBA00010240"/>
    </source>
</evidence>
<feature type="short sequence motif" description="GXSXG" evidence="3">
    <location>
        <begin position="46"/>
        <end position="50"/>
    </location>
</feature>
<feature type="short sequence motif" description="GXGXXG" evidence="3">
    <location>
        <begin position="10"/>
        <end position="15"/>
    </location>
</feature>
<dbReference type="EMBL" id="JHEG04000001">
    <property type="protein sequence ID" value="KAF3887651.1"/>
    <property type="molecule type" value="Genomic_DNA"/>
</dbReference>
<proteinExistence type="inferred from homology"/>
<dbReference type="AlphaFoldDB" id="A0A8S9T531"/>
<dbReference type="Proteomes" id="UP000029738">
    <property type="component" value="Unassembled WGS sequence"/>
</dbReference>
<feature type="active site" description="Nucleophile" evidence="3">
    <location>
        <position position="48"/>
    </location>
</feature>
<dbReference type="Pfam" id="PF01734">
    <property type="entry name" value="Patatin"/>
    <property type="match status" value="1"/>
</dbReference>
<feature type="domain" description="PNPLA" evidence="4">
    <location>
        <begin position="6"/>
        <end position="209"/>
    </location>
</feature>
<evidence type="ECO:0000259" key="4">
    <source>
        <dbReference type="PROSITE" id="PS51635"/>
    </source>
</evidence>
<evidence type="ECO:0000313" key="5">
    <source>
        <dbReference type="EMBL" id="KAF3887651.1"/>
    </source>
</evidence>
<dbReference type="GO" id="GO:0047372">
    <property type="term" value="F:monoacylglycerol lipase activity"/>
    <property type="evidence" value="ECO:0007669"/>
    <property type="project" value="TreeGrafter"/>
</dbReference>
<dbReference type="InterPro" id="IPR002641">
    <property type="entry name" value="PNPLA_dom"/>
</dbReference>
<dbReference type="PANTHER" id="PTHR32176:SF92">
    <property type="entry name" value="XYLOSE ISOMERASE"/>
    <property type="match status" value="1"/>
</dbReference>
<feature type="active site" description="Proton acceptor" evidence="3">
    <location>
        <position position="196"/>
    </location>
</feature>
<evidence type="ECO:0000313" key="6">
    <source>
        <dbReference type="Proteomes" id="UP000029738"/>
    </source>
</evidence>
<comment type="caution">
    <text evidence="5">The sequence shown here is derived from an EMBL/GenBank/DDBJ whole genome shotgun (WGS) entry which is preliminary data.</text>
</comment>
<keyword evidence="3" id="KW-0378">Hydrolase</keyword>
<dbReference type="PANTHER" id="PTHR32176">
    <property type="entry name" value="XYLOSE ISOMERASE"/>
    <property type="match status" value="1"/>
</dbReference>
<keyword evidence="3" id="KW-0442">Lipid degradation</keyword>
<protein>
    <submittedName>
        <fullName evidence="5">Patatin</fullName>
    </submittedName>
</protein>
<name>A0A8S9T531_9CYAN</name>
<evidence type="ECO:0000256" key="3">
    <source>
        <dbReference type="PROSITE-ProRule" id="PRU01161"/>
    </source>
</evidence>
<dbReference type="Gene3D" id="3.40.1090.10">
    <property type="entry name" value="Cytosolic phospholipase A2 catalytic domain"/>
    <property type="match status" value="1"/>
</dbReference>
<dbReference type="GO" id="GO:0004620">
    <property type="term" value="F:phospholipase activity"/>
    <property type="evidence" value="ECO:0007669"/>
    <property type="project" value="TreeGrafter"/>
</dbReference>
<sequence>MTFKILSLDGGGIRGIASVQMLQEVERNIRDTYGLELHQYFDMIAGTSTGSIIAAGLAKGLTTEDLLKLYQDNAAQIFPYSKTKLGKTWRKIKNIFSPKYSHDGLDRALSKPDALGDTKICQIVHPLLLILAYDMRYRNTTFFTNFHPDLGLRWYDELPLKDICISSASAPTFFPPRELKAYDKKTFGDWSFPHIDGGVCANNPSLAAISQALKLSRHPKLSMEEKKKYNLENLKLEDISVLSIGTGKSGNPYEYEQIKKWTSLGWVARLVDVFMEPTGEINATICQNLIGGFESGRYLRLDFDLNERYKHVPKNEEDYRKARSLIGKKAERKNKYLLKMIEQQKDDPLKQKINTSVTEDMDDSTEDNISTLIAAAQAFIEYGLIYDSRVYGEGPEVKVAIKKFVANNPAACSTANQIKELSTI</sequence>
<reference evidence="5" key="1">
    <citation type="journal article" date="2015" name="Genome Announc.">
        <title>Draft Genome Sequence of Tolypothrix boutellei Strain VB521301.</title>
        <authorList>
            <person name="Chandrababunaidu M.M."/>
            <person name="Singh D."/>
            <person name="Sen D."/>
            <person name="Bhan S."/>
            <person name="Das S."/>
            <person name="Gupta A."/>
            <person name="Adhikary S.P."/>
            <person name="Tripathy S."/>
        </authorList>
    </citation>
    <scope>NUCLEOTIDE SEQUENCE</scope>
    <source>
        <strain evidence="5">VB521301</strain>
    </source>
</reference>